<dbReference type="Pfam" id="PF00296">
    <property type="entry name" value="Bac_luciferase"/>
    <property type="match status" value="1"/>
</dbReference>
<evidence type="ECO:0000256" key="1">
    <source>
        <dbReference type="ARBA" id="ARBA00023002"/>
    </source>
</evidence>
<keyword evidence="1" id="KW-0560">Oxidoreductase</keyword>
<accession>A0A381TP35</accession>
<dbReference type="GO" id="GO:0016705">
    <property type="term" value="F:oxidoreductase activity, acting on paired donors, with incorporation or reduction of molecular oxygen"/>
    <property type="evidence" value="ECO:0007669"/>
    <property type="project" value="InterPro"/>
</dbReference>
<evidence type="ECO:0000313" key="3">
    <source>
        <dbReference type="EMBL" id="SVA17544.1"/>
    </source>
</evidence>
<dbReference type="SUPFAM" id="SSF51679">
    <property type="entry name" value="Bacterial luciferase-like"/>
    <property type="match status" value="1"/>
</dbReference>
<gene>
    <name evidence="3" type="ORF">METZ01_LOCUS70398</name>
</gene>
<protein>
    <recommendedName>
        <fullName evidence="2">Luciferase-like domain-containing protein</fullName>
    </recommendedName>
</protein>
<dbReference type="AlphaFoldDB" id="A0A381TP35"/>
<dbReference type="InterPro" id="IPR011251">
    <property type="entry name" value="Luciferase-like_dom"/>
</dbReference>
<evidence type="ECO:0000259" key="2">
    <source>
        <dbReference type="Pfam" id="PF00296"/>
    </source>
</evidence>
<proteinExistence type="predicted"/>
<dbReference type="Gene3D" id="3.20.20.30">
    <property type="entry name" value="Luciferase-like domain"/>
    <property type="match status" value="1"/>
</dbReference>
<dbReference type="PANTHER" id="PTHR43244">
    <property type="match status" value="1"/>
</dbReference>
<reference evidence="3" key="1">
    <citation type="submission" date="2018-05" db="EMBL/GenBank/DDBJ databases">
        <authorList>
            <person name="Lanie J.A."/>
            <person name="Ng W.-L."/>
            <person name="Kazmierczak K.M."/>
            <person name="Andrzejewski T.M."/>
            <person name="Davidsen T.M."/>
            <person name="Wayne K.J."/>
            <person name="Tettelin H."/>
            <person name="Glass J.I."/>
            <person name="Rusch D."/>
            <person name="Podicherti R."/>
            <person name="Tsui H.-C.T."/>
            <person name="Winkler M.E."/>
        </authorList>
    </citation>
    <scope>NUCLEOTIDE SEQUENCE</scope>
</reference>
<organism evidence="3">
    <name type="scientific">marine metagenome</name>
    <dbReference type="NCBI Taxonomy" id="408172"/>
    <lineage>
        <taxon>unclassified sequences</taxon>
        <taxon>metagenomes</taxon>
        <taxon>ecological metagenomes</taxon>
    </lineage>
</organism>
<feature type="domain" description="Luciferase-like" evidence="2">
    <location>
        <begin position="10"/>
        <end position="152"/>
    </location>
</feature>
<dbReference type="PANTHER" id="PTHR43244:SF1">
    <property type="entry name" value="5,10-METHYLENETETRAHYDROMETHANOPTERIN REDUCTASE"/>
    <property type="match status" value="1"/>
</dbReference>
<feature type="non-terminal residue" evidence="3">
    <location>
        <position position="152"/>
    </location>
</feature>
<sequence>MKFGITFKGEGSPERTRYLVRQAEAAGFEYSWFFDSHILWRDSYVTIAMCIEHTQTMRFGPCVTNPGVRDWSVAASLFGSLAFQSKGRFDIGVGRGDSSLRVMGKRPANLSEVVDFCDKVRSMVRGAQTLYTDCPAPVEFPWASGYELPIWI</sequence>
<name>A0A381TP35_9ZZZZ</name>
<dbReference type="InterPro" id="IPR036661">
    <property type="entry name" value="Luciferase-like_sf"/>
</dbReference>
<dbReference type="InterPro" id="IPR050564">
    <property type="entry name" value="F420-G6PD/mer"/>
</dbReference>
<dbReference type="EMBL" id="UINC01004883">
    <property type="protein sequence ID" value="SVA17544.1"/>
    <property type="molecule type" value="Genomic_DNA"/>
</dbReference>